<dbReference type="Proteomes" id="UP000887576">
    <property type="component" value="Unplaced"/>
</dbReference>
<protein>
    <submittedName>
        <fullName evidence="2">Uncharacterized protein</fullName>
    </submittedName>
</protein>
<sequence>MDLAENVMFKVQRRQSNDKILLSSYVLSSNASKIRMKSEDDCRVVCQIVFGAGMKEFRLEGIKYTGVEELVFTGKKSVVVEVGLSTLKLTIPTLPRFFRKADLPNYSLYCQKCDHLLALPHPNYVIELEEAQEVMETAMGCCRCCGRGDMHCGHLTEPSCKKMLLDKCIPLVLDDIEPLCADFKDSTTASPVILSAFSNLNSYFACRIFQEGISYLQICDYNGTKTIILGFLSQQYLWISEKEKIMNGNVLWFMFSKEQNLLKNDMGPKFYLPTTAIELLASEIEKNHRLVCNFDPGLGIWKSSFLWI</sequence>
<proteinExistence type="predicted"/>
<name>A0AC34Q517_9BILA</name>
<dbReference type="WBParaSite" id="JU765_v2.g12949.t2">
    <property type="protein sequence ID" value="JU765_v2.g12949.t2"/>
    <property type="gene ID" value="JU765_v2.g12949"/>
</dbReference>
<organism evidence="1 2">
    <name type="scientific">Panagrolaimus sp. JU765</name>
    <dbReference type="NCBI Taxonomy" id="591449"/>
    <lineage>
        <taxon>Eukaryota</taxon>
        <taxon>Metazoa</taxon>
        <taxon>Ecdysozoa</taxon>
        <taxon>Nematoda</taxon>
        <taxon>Chromadorea</taxon>
        <taxon>Rhabditida</taxon>
        <taxon>Tylenchina</taxon>
        <taxon>Panagrolaimomorpha</taxon>
        <taxon>Panagrolaimoidea</taxon>
        <taxon>Panagrolaimidae</taxon>
        <taxon>Panagrolaimus</taxon>
    </lineage>
</organism>
<accession>A0AC34Q517</accession>
<evidence type="ECO:0000313" key="2">
    <source>
        <dbReference type="WBParaSite" id="JU765_v2.g12949.t2"/>
    </source>
</evidence>
<evidence type="ECO:0000313" key="1">
    <source>
        <dbReference type="Proteomes" id="UP000887576"/>
    </source>
</evidence>
<reference evidence="2" key="1">
    <citation type="submission" date="2022-11" db="UniProtKB">
        <authorList>
            <consortium name="WormBaseParasite"/>
        </authorList>
    </citation>
    <scope>IDENTIFICATION</scope>
</reference>